<evidence type="ECO:0000313" key="11">
    <source>
        <dbReference type="Proteomes" id="UP000041254"/>
    </source>
</evidence>
<dbReference type="InterPro" id="IPR012677">
    <property type="entry name" value="Nucleotide-bd_a/b_plait_sf"/>
</dbReference>
<evidence type="ECO:0000256" key="2">
    <source>
        <dbReference type="ARBA" id="ARBA00022490"/>
    </source>
</evidence>
<feature type="domain" description="RRM" evidence="9">
    <location>
        <begin position="46"/>
        <end position="130"/>
    </location>
</feature>
<accession>A0A0G4EV25</accession>
<dbReference type="GO" id="GO:0005852">
    <property type="term" value="C:eukaryotic translation initiation factor 3 complex"/>
    <property type="evidence" value="ECO:0007669"/>
    <property type="project" value="UniProtKB-UniRule"/>
</dbReference>
<comment type="function">
    <text evidence="7">Component of the eukaryotic translation initiation factor 3 (eIF-3) complex, which is involved in protein synthesis and, together with other initiation factors, stimulates binding of mRNA and methionyl-tRNAi to the 40S ribosome.</text>
</comment>
<evidence type="ECO:0000256" key="5">
    <source>
        <dbReference type="ARBA" id="ARBA00022917"/>
    </source>
</evidence>
<evidence type="ECO:0000259" key="9">
    <source>
        <dbReference type="PROSITE" id="PS50102"/>
    </source>
</evidence>
<dbReference type="HAMAP" id="MF_03001">
    <property type="entry name" value="eIF3b"/>
    <property type="match status" value="1"/>
</dbReference>
<dbReference type="Gene3D" id="2.130.10.10">
    <property type="entry name" value="YVTN repeat-like/Quinoprotein amine dehydrogenase"/>
    <property type="match status" value="2"/>
</dbReference>
<dbReference type="PROSITE" id="PS50102">
    <property type="entry name" value="RRM"/>
    <property type="match status" value="1"/>
</dbReference>
<dbReference type="FunCoup" id="A0A0G4EV25">
    <property type="interactions" value="802"/>
</dbReference>
<dbReference type="GO" id="GO:0033290">
    <property type="term" value="C:eukaryotic 48S preinitiation complex"/>
    <property type="evidence" value="ECO:0007669"/>
    <property type="project" value="UniProtKB-UniRule"/>
</dbReference>
<dbReference type="InterPro" id="IPR013979">
    <property type="entry name" value="TIF_beta_prop-like"/>
</dbReference>
<comment type="subunit">
    <text evidence="6 7">Component of the eukaryotic translation initiation factor 3 (eIF-3) complex.</text>
</comment>
<feature type="coiled-coil region" evidence="8">
    <location>
        <begin position="612"/>
        <end position="639"/>
    </location>
</feature>
<name>A0A0G4EV25_VITBC</name>
<dbReference type="GO" id="GO:0001732">
    <property type="term" value="P:formation of cytoplasmic translation initiation complex"/>
    <property type="evidence" value="ECO:0007669"/>
    <property type="project" value="UniProtKB-UniRule"/>
</dbReference>
<reference evidence="10 11" key="1">
    <citation type="submission" date="2014-11" db="EMBL/GenBank/DDBJ databases">
        <authorList>
            <person name="Zhu J."/>
            <person name="Qi W."/>
            <person name="Song R."/>
        </authorList>
    </citation>
    <scope>NUCLEOTIDE SEQUENCE [LARGE SCALE GENOMIC DNA]</scope>
</reference>
<dbReference type="InParanoid" id="A0A0G4EV25"/>
<organism evidence="10 11">
    <name type="scientific">Vitrella brassicaformis (strain CCMP3155)</name>
    <dbReference type="NCBI Taxonomy" id="1169540"/>
    <lineage>
        <taxon>Eukaryota</taxon>
        <taxon>Sar</taxon>
        <taxon>Alveolata</taxon>
        <taxon>Colpodellida</taxon>
        <taxon>Vitrellaceae</taxon>
        <taxon>Vitrella</taxon>
    </lineage>
</organism>
<evidence type="ECO:0000256" key="3">
    <source>
        <dbReference type="ARBA" id="ARBA00022540"/>
    </source>
</evidence>
<proteinExistence type="inferred from homology"/>
<dbReference type="GO" id="GO:0031369">
    <property type="term" value="F:translation initiation factor binding"/>
    <property type="evidence" value="ECO:0007669"/>
    <property type="project" value="InterPro"/>
</dbReference>
<evidence type="ECO:0000256" key="8">
    <source>
        <dbReference type="SAM" id="Coils"/>
    </source>
</evidence>
<dbReference type="InterPro" id="IPR011400">
    <property type="entry name" value="EIF3B"/>
</dbReference>
<evidence type="ECO:0000256" key="6">
    <source>
        <dbReference type="HAMAP-Rule" id="MF_03001"/>
    </source>
</evidence>
<evidence type="ECO:0000256" key="4">
    <source>
        <dbReference type="ARBA" id="ARBA00022884"/>
    </source>
</evidence>
<dbReference type="PANTHER" id="PTHR14068:SF0">
    <property type="entry name" value="EUKARYOTIC TRANSLATION INITIATION FACTOR 3 SUBUNIT B"/>
    <property type="match status" value="1"/>
</dbReference>
<dbReference type="SMART" id="SM00360">
    <property type="entry name" value="RRM"/>
    <property type="match status" value="1"/>
</dbReference>
<gene>
    <name evidence="10" type="ORF">Vbra_8267</name>
</gene>
<dbReference type="STRING" id="1169540.A0A0G4EV25"/>
<dbReference type="AlphaFoldDB" id="A0A0G4EV25"/>
<dbReference type="Proteomes" id="UP000041254">
    <property type="component" value="Unassembled WGS sequence"/>
</dbReference>
<dbReference type="PANTHER" id="PTHR14068">
    <property type="entry name" value="EUKARYOTIC TRANSLATION INITIATION FACTOR 3 EIF3 -RELATED"/>
    <property type="match status" value="1"/>
</dbReference>
<dbReference type="GO" id="GO:0016282">
    <property type="term" value="C:eukaryotic 43S preinitiation complex"/>
    <property type="evidence" value="ECO:0007669"/>
    <property type="project" value="UniProtKB-UniRule"/>
</dbReference>
<dbReference type="InterPro" id="IPR035979">
    <property type="entry name" value="RBD_domain_sf"/>
</dbReference>
<dbReference type="GO" id="GO:0003743">
    <property type="term" value="F:translation initiation factor activity"/>
    <property type="evidence" value="ECO:0007669"/>
    <property type="project" value="UniProtKB-UniRule"/>
</dbReference>
<evidence type="ECO:0000256" key="1">
    <source>
        <dbReference type="ARBA" id="ARBA00004496"/>
    </source>
</evidence>
<evidence type="ECO:0000256" key="7">
    <source>
        <dbReference type="PIRNR" id="PIRNR036424"/>
    </source>
</evidence>
<dbReference type="Pfam" id="PF08662">
    <property type="entry name" value="eIF2A"/>
    <property type="match status" value="1"/>
</dbReference>
<comment type="subcellular location">
    <subcellularLocation>
        <location evidence="1 6 7">Cytoplasm</location>
    </subcellularLocation>
</comment>
<dbReference type="EMBL" id="CDMY01000318">
    <property type="protein sequence ID" value="CEM02104.1"/>
    <property type="molecule type" value="Genomic_DNA"/>
</dbReference>
<dbReference type="GO" id="GO:0003723">
    <property type="term" value="F:RNA binding"/>
    <property type="evidence" value="ECO:0007669"/>
    <property type="project" value="UniProtKB-UniRule"/>
</dbReference>
<keyword evidence="5 6" id="KW-0648">Protein biosynthesis</keyword>
<keyword evidence="3 6" id="KW-0396">Initiation factor</keyword>
<dbReference type="Pfam" id="PF00076">
    <property type="entry name" value="RRM_1"/>
    <property type="match status" value="1"/>
</dbReference>
<dbReference type="OMA" id="LWGGPQF"/>
<dbReference type="Gene3D" id="3.30.70.330">
    <property type="match status" value="1"/>
</dbReference>
<sequence>MPPESVKVQLADLPEGEEDLLEYLSDREECIEDYEDEGEKEHTFPNTVMVGGAPCVGPEKQEKLQKIVLKLFERFGEVTECEMITDDNKQGLGFFFVTYSSADDAKLACDNLNGHALDRSHTFKAVMLDNYDQIITRTEDYRPPPSVPFFVREHLWWWLNDERQREQLLLRYADETEIYWHDPVERAPMLVYNGSRERAKGSKVWTEFRAMWSPRGSYVTTFHRPGVALWMGEGFRKAMKYEHKEVKHLEFSPDEEYIISWDGTPHAAKYDKAVKIFRTQTGEVLRSFPTPMVAPKGGEFPHFLWSADSKYFAKCSDKDILVYETATMKPLMVEGKTAPLKFPDGLDRFEWSPTDPVLSIWTPERGNSPGRLVLIEIPSRRELATKNVFQVRDAQLHWQSRGDYFCLNVTRTSKSKKTGHNQLEIFRLREKNVPVEMVSLRENLKLFQWENSGSRFAVLLQDETTHAQMIRFYQMKGRGKGTCEIITSFDISSQINQVYWSPLGTHFVLASLGSDGTLLFGNLSADGKPDIVHKDEHFMVNEVMWDPTGRYVITAVTVPMVSGGASAWRYNMEAGFAIWSFQGRLQYKAQKERLYHVAWRPRPPALVSPEKIDEVKKNLKEYSKNYDRIDEELKRSKREEFQGARKEKMDEFLEMLRAMDDARKDHPSYDDWEDGWDDLEDQIEWEEIEEQFEEEIDSKMEVVADS</sequence>
<dbReference type="PIRSF" id="PIRSF036424">
    <property type="entry name" value="eIF3b"/>
    <property type="match status" value="1"/>
</dbReference>
<dbReference type="SUPFAM" id="SSF54928">
    <property type="entry name" value="RNA-binding domain, RBD"/>
    <property type="match status" value="1"/>
</dbReference>
<comment type="function">
    <text evidence="6">RNA-binding component of the eukaryotic translation initiation factor 3 (eIF-3) complex, which is involved in protein synthesis of a specialized repertoire of mRNAs and, together with other initiation factors, stimulates binding of mRNA and methionyl-tRNAi to the 40S ribosome. The eIF-3 complex specifically targets and initiates translation of a subset of mRNAs involved in cell proliferation.</text>
</comment>
<dbReference type="CDD" id="cd12278">
    <property type="entry name" value="RRM_eIF3B"/>
    <property type="match status" value="1"/>
</dbReference>
<evidence type="ECO:0000313" key="10">
    <source>
        <dbReference type="EMBL" id="CEM02104.1"/>
    </source>
</evidence>
<keyword evidence="4 6" id="KW-0694">RNA-binding</keyword>
<protein>
    <recommendedName>
        <fullName evidence="6 7">Eukaryotic translation initiation factor 3 subunit B</fullName>
        <shortName evidence="6 7">eIF3b</shortName>
    </recommendedName>
    <alternativeName>
        <fullName evidence="6">Eukaryotic translation initiation factor 3 subunit 9</fullName>
    </alternativeName>
</protein>
<comment type="similarity">
    <text evidence="6 7">Belongs to the eIF-3 subunit B family.</text>
</comment>
<dbReference type="SUPFAM" id="SSF82171">
    <property type="entry name" value="DPP6 N-terminal domain-like"/>
    <property type="match status" value="1"/>
</dbReference>
<keyword evidence="11" id="KW-1185">Reference proteome</keyword>
<dbReference type="InterPro" id="IPR034363">
    <property type="entry name" value="eIF3B_RRM"/>
</dbReference>
<dbReference type="PhylomeDB" id="A0A0G4EV25"/>
<dbReference type="InterPro" id="IPR015943">
    <property type="entry name" value="WD40/YVTN_repeat-like_dom_sf"/>
</dbReference>
<dbReference type="OrthoDB" id="10250414at2759"/>
<dbReference type="InterPro" id="IPR000504">
    <property type="entry name" value="RRM_dom"/>
</dbReference>
<keyword evidence="2 6" id="KW-0963">Cytoplasm</keyword>
<keyword evidence="8" id="KW-0175">Coiled coil</keyword>
<dbReference type="VEuPathDB" id="CryptoDB:Vbra_8267"/>